<evidence type="ECO:0000256" key="7">
    <source>
        <dbReference type="ARBA" id="ARBA00023136"/>
    </source>
</evidence>
<dbReference type="PANTHER" id="PTHR30625:SF15">
    <property type="entry name" value="BIOPOLYMER TRANSPORT PROTEIN EXBB"/>
    <property type="match status" value="1"/>
</dbReference>
<feature type="transmembrane region" description="Helical" evidence="9">
    <location>
        <begin position="65"/>
        <end position="86"/>
    </location>
</feature>
<comment type="similarity">
    <text evidence="8">Belongs to the exbB/tolQ family.</text>
</comment>
<dbReference type="EMBL" id="JACHOC010000012">
    <property type="protein sequence ID" value="MBB4624932.1"/>
    <property type="molecule type" value="Genomic_DNA"/>
</dbReference>
<evidence type="ECO:0000256" key="3">
    <source>
        <dbReference type="ARBA" id="ARBA00022475"/>
    </source>
</evidence>
<proteinExistence type="inferred from homology"/>
<evidence type="ECO:0000256" key="1">
    <source>
        <dbReference type="ARBA" id="ARBA00004651"/>
    </source>
</evidence>
<keyword evidence="5 8" id="KW-0653">Protein transport</keyword>
<reference evidence="11 12" key="1">
    <citation type="submission" date="2020-08" db="EMBL/GenBank/DDBJ databases">
        <title>Genomic Encyclopedia of Type Strains, Phase IV (KMG-IV): sequencing the most valuable type-strain genomes for metagenomic binning, comparative biology and taxonomic classification.</title>
        <authorList>
            <person name="Goeker M."/>
        </authorList>
    </citation>
    <scope>NUCLEOTIDE SEQUENCE [LARGE SCALE GENOMIC DNA]</scope>
    <source>
        <strain evidence="11 12">DSM 102983</strain>
    </source>
</reference>
<keyword evidence="2 8" id="KW-0813">Transport</keyword>
<gene>
    <name evidence="11" type="ORF">GGQ57_004877</name>
</gene>
<dbReference type="RefSeq" id="WP_122357152.1">
    <property type="nucleotide sequence ID" value="NZ_BMPB01000016.1"/>
</dbReference>
<keyword evidence="7 9" id="KW-0472">Membrane</keyword>
<feature type="transmembrane region" description="Helical" evidence="9">
    <location>
        <begin position="12"/>
        <end position="36"/>
    </location>
</feature>
<evidence type="ECO:0000256" key="2">
    <source>
        <dbReference type="ARBA" id="ARBA00022448"/>
    </source>
</evidence>
<feature type="domain" description="MotA/TolQ/ExbB proton channel" evidence="10">
    <location>
        <begin position="141"/>
        <end position="254"/>
    </location>
</feature>
<evidence type="ECO:0000256" key="4">
    <source>
        <dbReference type="ARBA" id="ARBA00022692"/>
    </source>
</evidence>
<evidence type="ECO:0000256" key="6">
    <source>
        <dbReference type="ARBA" id="ARBA00022989"/>
    </source>
</evidence>
<dbReference type="PANTHER" id="PTHR30625">
    <property type="entry name" value="PROTEIN TOLQ"/>
    <property type="match status" value="1"/>
</dbReference>
<feature type="transmembrane region" description="Helical" evidence="9">
    <location>
        <begin position="222"/>
        <end position="243"/>
    </location>
</feature>
<evidence type="ECO:0000259" key="10">
    <source>
        <dbReference type="Pfam" id="PF01618"/>
    </source>
</evidence>
<protein>
    <submittedName>
        <fullName evidence="11">Biopolymer transport protein ExbB</fullName>
    </submittedName>
</protein>
<comment type="caution">
    <text evidence="11">The sequence shown here is derived from an EMBL/GenBank/DDBJ whole genome shotgun (WGS) entry which is preliminary data.</text>
</comment>
<keyword evidence="6 9" id="KW-1133">Transmembrane helix</keyword>
<evidence type="ECO:0000313" key="12">
    <source>
        <dbReference type="Proteomes" id="UP000533637"/>
    </source>
</evidence>
<dbReference type="InterPro" id="IPR002898">
    <property type="entry name" value="MotA_ExbB_proton_chnl"/>
</dbReference>
<accession>A0ABR6KTV8</accession>
<dbReference type="InterPro" id="IPR050790">
    <property type="entry name" value="ExbB/TolQ_transport"/>
</dbReference>
<dbReference type="Pfam" id="PF01618">
    <property type="entry name" value="MotA_ExbB"/>
    <property type="match status" value="1"/>
</dbReference>
<organism evidence="11 12">
    <name type="scientific">Parabacteroides faecis</name>
    <dbReference type="NCBI Taxonomy" id="1217282"/>
    <lineage>
        <taxon>Bacteria</taxon>
        <taxon>Pseudomonadati</taxon>
        <taxon>Bacteroidota</taxon>
        <taxon>Bacteroidia</taxon>
        <taxon>Bacteroidales</taxon>
        <taxon>Tannerellaceae</taxon>
        <taxon>Parabacteroides</taxon>
    </lineage>
</organism>
<keyword evidence="12" id="KW-1185">Reference proteome</keyword>
<evidence type="ECO:0000256" key="8">
    <source>
        <dbReference type="RuleBase" id="RU004057"/>
    </source>
</evidence>
<evidence type="ECO:0000256" key="9">
    <source>
        <dbReference type="SAM" id="Phobius"/>
    </source>
</evidence>
<dbReference type="Proteomes" id="UP000533637">
    <property type="component" value="Unassembled WGS sequence"/>
</dbReference>
<keyword evidence="4 9" id="KW-0812">Transmembrane</keyword>
<evidence type="ECO:0000313" key="11">
    <source>
        <dbReference type="EMBL" id="MBB4624932.1"/>
    </source>
</evidence>
<comment type="subcellular location">
    <subcellularLocation>
        <location evidence="1">Cell membrane</location>
        <topology evidence="1">Multi-pass membrane protein</topology>
    </subcellularLocation>
    <subcellularLocation>
        <location evidence="8">Membrane</location>
        <topology evidence="8">Multi-pass membrane protein</topology>
    </subcellularLocation>
</comment>
<feature type="transmembrane region" description="Helical" evidence="9">
    <location>
        <begin position="177"/>
        <end position="202"/>
    </location>
</feature>
<sequence length="269" mass="28674">MKTNKSVILKTSNGVSAGIVIIVCFILAVCFFEFVLGNPSNFMDNNPDNHPLPGNYAGTIYKGGYIVPVVITLLLTVITLSVERFIAISRSKGKKGLMGFVQTIKKDLEEGNLDAAKAACKEQQGSVANVVNAALTRYADVEQRADQTKEQKMVIIQKEIEESTALELPTMEQNLPVIATISTLGTLFGLLGTVLGMIRSFAALANAGAPDSVALSTGISEALVNTALGIATGAMAIISYNYFTSKIDNITYAIDEIGFSIVQTFAAKH</sequence>
<name>A0ABR6KTV8_9BACT</name>
<evidence type="ECO:0000256" key="5">
    <source>
        <dbReference type="ARBA" id="ARBA00022927"/>
    </source>
</evidence>
<keyword evidence="3" id="KW-1003">Cell membrane</keyword>